<evidence type="ECO:0000313" key="2">
    <source>
        <dbReference type="Proteomes" id="UP001295684"/>
    </source>
</evidence>
<name>A0AAD1UQC0_EUPCR</name>
<dbReference type="EMBL" id="CAMPGE010012412">
    <property type="protein sequence ID" value="CAI2371180.1"/>
    <property type="molecule type" value="Genomic_DNA"/>
</dbReference>
<comment type="caution">
    <text evidence="1">The sequence shown here is derived from an EMBL/GenBank/DDBJ whole genome shotgun (WGS) entry which is preliminary data.</text>
</comment>
<gene>
    <name evidence="1" type="ORF">ECRASSUSDP1_LOCUS12500</name>
</gene>
<dbReference type="AlphaFoldDB" id="A0AAD1UQC0"/>
<dbReference type="Proteomes" id="UP001295684">
    <property type="component" value="Unassembled WGS sequence"/>
</dbReference>
<reference evidence="1" key="1">
    <citation type="submission" date="2023-07" db="EMBL/GenBank/DDBJ databases">
        <authorList>
            <consortium name="AG Swart"/>
            <person name="Singh M."/>
            <person name="Singh A."/>
            <person name="Seah K."/>
            <person name="Emmerich C."/>
        </authorList>
    </citation>
    <scope>NUCLEOTIDE SEQUENCE</scope>
    <source>
        <strain evidence="1">DP1</strain>
    </source>
</reference>
<protein>
    <submittedName>
        <fullName evidence="1">Uncharacterized protein</fullName>
    </submittedName>
</protein>
<sequence length="69" mass="8154">MITCTHLTCQEQNIIHHSSIEHQDPAHYYCYVFYSVPILLFLNLFFTLKKCMILIILFPPEAPPLNLQF</sequence>
<accession>A0AAD1UQC0</accession>
<organism evidence="1 2">
    <name type="scientific">Euplotes crassus</name>
    <dbReference type="NCBI Taxonomy" id="5936"/>
    <lineage>
        <taxon>Eukaryota</taxon>
        <taxon>Sar</taxon>
        <taxon>Alveolata</taxon>
        <taxon>Ciliophora</taxon>
        <taxon>Intramacronucleata</taxon>
        <taxon>Spirotrichea</taxon>
        <taxon>Hypotrichia</taxon>
        <taxon>Euplotida</taxon>
        <taxon>Euplotidae</taxon>
        <taxon>Moneuplotes</taxon>
    </lineage>
</organism>
<keyword evidence="2" id="KW-1185">Reference proteome</keyword>
<evidence type="ECO:0000313" key="1">
    <source>
        <dbReference type="EMBL" id="CAI2371180.1"/>
    </source>
</evidence>
<proteinExistence type="predicted"/>